<keyword evidence="4" id="KW-0118">Viral capsid assembly</keyword>
<dbReference type="Pfam" id="PF04586">
    <property type="entry name" value="Peptidase_S78"/>
    <property type="match status" value="1"/>
</dbReference>
<name>A0A0F7L115_9VIRU</name>
<evidence type="ECO:0000256" key="4">
    <source>
        <dbReference type="ARBA" id="ARBA00023045"/>
    </source>
</evidence>
<reference evidence="6" key="1">
    <citation type="journal article" date="2015" name="Front. Microbiol.">
        <title>Combining genomic sequencing methods to explore viral diversity and reveal potential virus-host interactions.</title>
        <authorList>
            <person name="Chow C.E."/>
            <person name="Winget D.M."/>
            <person name="White R.A.III."/>
            <person name="Hallam S.J."/>
            <person name="Suttle C.A."/>
        </authorList>
    </citation>
    <scope>NUCLEOTIDE SEQUENCE</scope>
    <source>
        <strain evidence="6">Anoxic3_5</strain>
    </source>
</reference>
<dbReference type="GO" id="GO:0006508">
    <property type="term" value="P:proteolysis"/>
    <property type="evidence" value="ECO:0007669"/>
    <property type="project" value="UniProtKB-KW"/>
</dbReference>
<accession>A0A0F7L115</accession>
<dbReference type="InterPro" id="IPR054613">
    <property type="entry name" value="Peptidase_S78_dom"/>
</dbReference>
<evidence type="ECO:0000259" key="5">
    <source>
        <dbReference type="Pfam" id="PF04586"/>
    </source>
</evidence>
<feature type="domain" description="Prohead serine protease" evidence="5">
    <location>
        <begin position="25"/>
        <end position="180"/>
    </location>
</feature>
<keyword evidence="1" id="KW-1188">Viral release from host cell</keyword>
<evidence type="ECO:0000256" key="2">
    <source>
        <dbReference type="ARBA" id="ARBA00022670"/>
    </source>
</evidence>
<evidence type="ECO:0000256" key="3">
    <source>
        <dbReference type="ARBA" id="ARBA00022801"/>
    </source>
</evidence>
<keyword evidence="4" id="KW-1273">Viral capsid maturation</keyword>
<reference evidence="6" key="2">
    <citation type="submission" date="2015-03" db="EMBL/GenBank/DDBJ databases">
        <authorList>
            <person name="Chow C.-E.T."/>
            <person name="Winget D.M."/>
            <person name="White R.A.III."/>
            <person name="Hallam S.J."/>
            <person name="Suttle C.A."/>
        </authorList>
    </citation>
    <scope>NUCLEOTIDE SEQUENCE</scope>
    <source>
        <strain evidence="6">Anoxic3_5</strain>
    </source>
</reference>
<evidence type="ECO:0000256" key="1">
    <source>
        <dbReference type="ARBA" id="ARBA00022612"/>
    </source>
</evidence>
<dbReference type="GO" id="GO:0008233">
    <property type="term" value="F:peptidase activity"/>
    <property type="evidence" value="ECO:0007669"/>
    <property type="project" value="UniProtKB-KW"/>
</dbReference>
<organism evidence="6">
    <name type="scientific">uncultured marine virus</name>
    <dbReference type="NCBI Taxonomy" id="186617"/>
    <lineage>
        <taxon>Viruses</taxon>
        <taxon>environmental samples</taxon>
    </lineage>
</organism>
<dbReference type="NCBIfam" id="TIGR01543">
    <property type="entry name" value="proheadase_HK97"/>
    <property type="match status" value="1"/>
</dbReference>
<keyword evidence="2 6" id="KW-0645">Protease</keyword>
<protein>
    <submittedName>
        <fullName evidence="6">Phage prohead protease, HK97 family</fullName>
    </submittedName>
</protein>
<dbReference type="EMBL" id="KR029580">
    <property type="protein sequence ID" value="AKH46244.1"/>
    <property type="molecule type" value="Genomic_DNA"/>
</dbReference>
<sequence length="199" mass="22536">MVHSLIQQMRFQLMDKEFRAASAPLEVREDEGLIKVSGYAAVFDSETVIGGYYREKIERGAFSEAIGRDDVVFLINHDGLPMARTRSGTLKLTEDERGLFMETELDPEDPEVKSIVPKMKRGDLDKMSFAFAPEVQEWDDSQEIPVRTIKKASLYDVSIVTFPAYDDTDIGLRSLEAHKKNSSEPVKVRMKMKLALSRG</sequence>
<evidence type="ECO:0000313" key="6">
    <source>
        <dbReference type="EMBL" id="AKH46244.1"/>
    </source>
</evidence>
<keyword evidence="3" id="KW-0378">Hydrolase</keyword>
<proteinExistence type="predicted"/>
<dbReference type="InterPro" id="IPR006433">
    <property type="entry name" value="Prohead_protease"/>
</dbReference>
<dbReference type="GO" id="GO:0046797">
    <property type="term" value="P:viral procapsid maturation"/>
    <property type="evidence" value="ECO:0007669"/>
    <property type="project" value="UniProtKB-KW"/>
</dbReference>